<protein>
    <submittedName>
        <fullName evidence="1">Uncharacterized protein</fullName>
    </submittedName>
</protein>
<gene>
    <name evidence="1" type="ORF">DPMN_075211</name>
</gene>
<evidence type="ECO:0000313" key="1">
    <source>
        <dbReference type="EMBL" id="KAH3700239.1"/>
    </source>
</evidence>
<comment type="caution">
    <text evidence="1">The sequence shown here is derived from an EMBL/GenBank/DDBJ whole genome shotgun (WGS) entry which is preliminary data.</text>
</comment>
<evidence type="ECO:0000313" key="2">
    <source>
        <dbReference type="Proteomes" id="UP000828390"/>
    </source>
</evidence>
<accession>A0A9D3YK27</accession>
<dbReference type="AlphaFoldDB" id="A0A9D3YK27"/>
<proteinExistence type="predicted"/>
<keyword evidence="2" id="KW-1185">Reference proteome</keyword>
<name>A0A9D3YK27_DREPO</name>
<dbReference type="Proteomes" id="UP000828390">
    <property type="component" value="Unassembled WGS sequence"/>
</dbReference>
<reference evidence="1" key="1">
    <citation type="journal article" date="2019" name="bioRxiv">
        <title>The Genome of the Zebra Mussel, Dreissena polymorpha: A Resource for Invasive Species Research.</title>
        <authorList>
            <person name="McCartney M.A."/>
            <person name="Auch B."/>
            <person name="Kono T."/>
            <person name="Mallez S."/>
            <person name="Zhang Y."/>
            <person name="Obille A."/>
            <person name="Becker A."/>
            <person name="Abrahante J.E."/>
            <person name="Garbe J."/>
            <person name="Badalamenti J.P."/>
            <person name="Herman A."/>
            <person name="Mangelson H."/>
            <person name="Liachko I."/>
            <person name="Sullivan S."/>
            <person name="Sone E.D."/>
            <person name="Koren S."/>
            <person name="Silverstein K.A.T."/>
            <person name="Beckman K.B."/>
            <person name="Gohl D.M."/>
        </authorList>
    </citation>
    <scope>NUCLEOTIDE SEQUENCE</scope>
    <source>
        <strain evidence="1">Duluth1</strain>
        <tissue evidence="1">Whole animal</tissue>
    </source>
</reference>
<sequence>MDYVRRAFTRGNLCTYRHCDRRHDRRVTRAVMNSNEQLCTYRLCDRRGYLCSYGQCDRSSYVPMDYETEAEMRGYLCTYGQCDRNSYVPTYYVTGKFCIYRLFDRGQLCIYVKGKVMYLWTMWQEQLCIHGLSDRGSCLPMDYVKGAVMYLPAM</sequence>
<organism evidence="1 2">
    <name type="scientific">Dreissena polymorpha</name>
    <name type="common">Zebra mussel</name>
    <name type="synonym">Mytilus polymorpha</name>
    <dbReference type="NCBI Taxonomy" id="45954"/>
    <lineage>
        <taxon>Eukaryota</taxon>
        <taxon>Metazoa</taxon>
        <taxon>Spiralia</taxon>
        <taxon>Lophotrochozoa</taxon>
        <taxon>Mollusca</taxon>
        <taxon>Bivalvia</taxon>
        <taxon>Autobranchia</taxon>
        <taxon>Heteroconchia</taxon>
        <taxon>Euheterodonta</taxon>
        <taxon>Imparidentia</taxon>
        <taxon>Neoheterodontei</taxon>
        <taxon>Myida</taxon>
        <taxon>Dreissenoidea</taxon>
        <taxon>Dreissenidae</taxon>
        <taxon>Dreissena</taxon>
    </lineage>
</organism>
<reference evidence="1" key="2">
    <citation type="submission" date="2020-11" db="EMBL/GenBank/DDBJ databases">
        <authorList>
            <person name="McCartney M.A."/>
            <person name="Auch B."/>
            <person name="Kono T."/>
            <person name="Mallez S."/>
            <person name="Becker A."/>
            <person name="Gohl D.M."/>
            <person name="Silverstein K.A.T."/>
            <person name="Koren S."/>
            <person name="Bechman K.B."/>
            <person name="Herman A."/>
            <person name="Abrahante J.E."/>
            <person name="Garbe J."/>
        </authorList>
    </citation>
    <scope>NUCLEOTIDE SEQUENCE</scope>
    <source>
        <strain evidence="1">Duluth1</strain>
        <tissue evidence="1">Whole animal</tissue>
    </source>
</reference>
<dbReference type="EMBL" id="JAIWYP010000015">
    <property type="protein sequence ID" value="KAH3700239.1"/>
    <property type="molecule type" value="Genomic_DNA"/>
</dbReference>